<dbReference type="InterPro" id="IPR001138">
    <property type="entry name" value="Zn2Cys6_DnaBD"/>
</dbReference>
<dbReference type="InterPro" id="IPR050613">
    <property type="entry name" value="Sec_Metabolite_Reg"/>
</dbReference>
<dbReference type="Proteomes" id="UP001244207">
    <property type="component" value="Unassembled WGS sequence"/>
</dbReference>
<evidence type="ECO:0000256" key="2">
    <source>
        <dbReference type="ARBA" id="ARBA00022723"/>
    </source>
</evidence>
<gene>
    <name evidence="6" type="ORF">BDZ83DRAFT_455455</name>
</gene>
<feature type="region of interest" description="Disordered" evidence="4">
    <location>
        <begin position="117"/>
        <end position="143"/>
    </location>
</feature>
<dbReference type="AlphaFoldDB" id="A0AAD8UCQ1"/>
<dbReference type="GeneID" id="85387082"/>
<keyword evidence="7" id="KW-1185">Reference proteome</keyword>
<dbReference type="PROSITE" id="PS00463">
    <property type="entry name" value="ZN2_CY6_FUNGAL_1"/>
    <property type="match status" value="1"/>
</dbReference>
<dbReference type="GO" id="GO:0006351">
    <property type="term" value="P:DNA-templated transcription"/>
    <property type="evidence" value="ECO:0007669"/>
    <property type="project" value="InterPro"/>
</dbReference>
<evidence type="ECO:0000256" key="4">
    <source>
        <dbReference type="SAM" id="MobiDB-lite"/>
    </source>
</evidence>
<dbReference type="EMBL" id="JAHMHS010000091">
    <property type="protein sequence ID" value="KAK1720256.1"/>
    <property type="molecule type" value="Genomic_DNA"/>
</dbReference>
<name>A0AAD8UCQ1_GLOAC</name>
<keyword evidence="3" id="KW-0539">Nucleus</keyword>
<comment type="subcellular location">
    <subcellularLocation>
        <location evidence="1">Nucleus</location>
    </subcellularLocation>
</comment>
<dbReference type="Gene3D" id="4.10.240.10">
    <property type="entry name" value="Zn(2)-C6 fungal-type DNA-binding domain"/>
    <property type="match status" value="1"/>
</dbReference>
<dbReference type="SMART" id="SM00906">
    <property type="entry name" value="Fungal_trans"/>
    <property type="match status" value="1"/>
</dbReference>
<feature type="compositionally biased region" description="Polar residues" evidence="4">
    <location>
        <begin position="75"/>
        <end position="91"/>
    </location>
</feature>
<proteinExistence type="predicted"/>
<accession>A0AAD8UCQ1</accession>
<evidence type="ECO:0000313" key="7">
    <source>
        <dbReference type="Proteomes" id="UP001244207"/>
    </source>
</evidence>
<dbReference type="SMART" id="SM00066">
    <property type="entry name" value="GAL4"/>
    <property type="match status" value="1"/>
</dbReference>
<evidence type="ECO:0000256" key="3">
    <source>
        <dbReference type="ARBA" id="ARBA00023242"/>
    </source>
</evidence>
<comment type="caution">
    <text evidence="6">The sequence shown here is derived from an EMBL/GenBank/DDBJ whole genome shotgun (WGS) entry which is preliminary data.</text>
</comment>
<dbReference type="Pfam" id="PF04082">
    <property type="entry name" value="Fungal_trans"/>
    <property type="match status" value="1"/>
</dbReference>
<organism evidence="6 7">
    <name type="scientific">Glomerella acutata</name>
    <name type="common">Colletotrichum acutatum</name>
    <dbReference type="NCBI Taxonomy" id="27357"/>
    <lineage>
        <taxon>Eukaryota</taxon>
        <taxon>Fungi</taxon>
        <taxon>Dikarya</taxon>
        <taxon>Ascomycota</taxon>
        <taxon>Pezizomycotina</taxon>
        <taxon>Sordariomycetes</taxon>
        <taxon>Hypocreomycetidae</taxon>
        <taxon>Glomerellales</taxon>
        <taxon>Glomerellaceae</taxon>
        <taxon>Colletotrichum</taxon>
        <taxon>Colletotrichum acutatum species complex</taxon>
    </lineage>
</organism>
<feature type="domain" description="Zn(2)-C6 fungal-type" evidence="5">
    <location>
        <begin position="14"/>
        <end position="43"/>
    </location>
</feature>
<protein>
    <recommendedName>
        <fullName evidence="5">Zn(2)-C6 fungal-type domain-containing protein</fullName>
    </recommendedName>
</protein>
<dbReference type="SUPFAM" id="SSF57701">
    <property type="entry name" value="Zn2/Cys6 DNA-binding domain"/>
    <property type="match status" value="1"/>
</dbReference>
<dbReference type="GO" id="GO:0008270">
    <property type="term" value="F:zinc ion binding"/>
    <property type="evidence" value="ECO:0007669"/>
    <property type="project" value="InterPro"/>
</dbReference>
<dbReference type="GO" id="GO:0003677">
    <property type="term" value="F:DNA binding"/>
    <property type="evidence" value="ECO:0007669"/>
    <property type="project" value="InterPro"/>
</dbReference>
<evidence type="ECO:0000313" key="6">
    <source>
        <dbReference type="EMBL" id="KAK1720256.1"/>
    </source>
</evidence>
<dbReference type="InterPro" id="IPR036864">
    <property type="entry name" value="Zn2-C6_fun-type_DNA-bd_sf"/>
</dbReference>
<dbReference type="RefSeq" id="XP_060361767.1">
    <property type="nucleotide sequence ID" value="XM_060503183.1"/>
</dbReference>
<dbReference type="PANTHER" id="PTHR31001:SF50">
    <property type="entry name" value="ZN(II)2CYS6 TRANSCRIPTION FACTOR (EUROFUNG)"/>
    <property type="match status" value="1"/>
</dbReference>
<evidence type="ECO:0000259" key="5">
    <source>
        <dbReference type="PROSITE" id="PS50048"/>
    </source>
</evidence>
<dbReference type="PANTHER" id="PTHR31001">
    <property type="entry name" value="UNCHARACTERIZED TRANSCRIPTIONAL REGULATORY PROTEIN"/>
    <property type="match status" value="1"/>
</dbReference>
<dbReference type="InterPro" id="IPR007219">
    <property type="entry name" value="XnlR_reg_dom"/>
</dbReference>
<dbReference type="GO" id="GO:0000981">
    <property type="term" value="F:DNA-binding transcription factor activity, RNA polymerase II-specific"/>
    <property type="evidence" value="ECO:0007669"/>
    <property type="project" value="InterPro"/>
</dbReference>
<sequence length="685" mass="76337">MSDQRRLGPRDRPSCKPCRDRKVRCNRGLPCSQCTRLQLSCVFEARTRRAPVNARSVKSSSPCDPNVPSFCETPANHQANESSSQLPPGQIIQPTNQEVLDRLARVEGLLSHLVSSVRDGAPVGDSGGQSKPETDHVRAPPILPSQEVLVGDGERGNFVDDSVFVGLFLGDPPRQRPIAGTKTRDPATNATTQHIPPHNGIAATDIFGSDLEIISVPPHILTRLWIIYLQNVDPLMKILHIPTIQPVMLGVAAKPQGADHTTLALLYATAFAAITSMSSTEVATQLGTERLVLLRHFMREIDGAFTSAQFLLYPNVQGLKALAIYLTALRTFDTGRTIWTLTGLAIRIAESLGVHEDGSRLGLGPFETEMRCRLWWHLTALDATAPESHGFNNTMADRGKIFRLPLNVTDTELWPQMDKAPTGRDEWTETTFSIMNLDLCRNLRHAVSAVGAADEQTREAKIQQTESSMAHRWLRFAPNNNDVCRAAESLLRISVSKARFILMLQAWLSAPMENEYRYRYLPHSLFTNAIELLEQGYLLQSGKLFPGYAWFYKQHPQLYALFLTLRTLVDSPERREAKRAWIAVDNYIVCLADFEEANERRGKKSCVWAAMGPLRDRARESIRQRETTEDMPMTVAAAAAASPKMPPGDNFGTGVSQPWNAIALEPLAFDNILTWHDFSDLFDVI</sequence>
<dbReference type="GO" id="GO:0005634">
    <property type="term" value="C:nucleus"/>
    <property type="evidence" value="ECO:0007669"/>
    <property type="project" value="UniProtKB-SubCell"/>
</dbReference>
<reference evidence="6" key="1">
    <citation type="submission" date="2021-12" db="EMBL/GenBank/DDBJ databases">
        <title>Comparative genomics, transcriptomics and evolutionary studies reveal genomic signatures of adaptation to plant cell wall in hemibiotrophic fungi.</title>
        <authorList>
            <consortium name="DOE Joint Genome Institute"/>
            <person name="Baroncelli R."/>
            <person name="Diaz J.F."/>
            <person name="Benocci T."/>
            <person name="Peng M."/>
            <person name="Battaglia E."/>
            <person name="Haridas S."/>
            <person name="Andreopoulos W."/>
            <person name="Labutti K."/>
            <person name="Pangilinan J."/>
            <person name="Floch G.L."/>
            <person name="Makela M.R."/>
            <person name="Henrissat B."/>
            <person name="Grigoriev I.V."/>
            <person name="Crouch J.A."/>
            <person name="De Vries R.P."/>
            <person name="Sukno S.A."/>
            <person name="Thon M.R."/>
        </authorList>
    </citation>
    <scope>NUCLEOTIDE SEQUENCE</scope>
    <source>
        <strain evidence="6">CBS 112980</strain>
    </source>
</reference>
<keyword evidence="2" id="KW-0479">Metal-binding</keyword>
<dbReference type="Pfam" id="PF00172">
    <property type="entry name" value="Zn_clus"/>
    <property type="match status" value="1"/>
</dbReference>
<feature type="region of interest" description="Disordered" evidence="4">
    <location>
        <begin position="175"/>
        <end position="196"/>
    </location>
</feature>
<dbReference type="CDD" id="cd12148">
    <property type="entry name" value="fungal_TF_MHR"/>
    <property type="match status" value="1"/>
</dbReference>
<dbReference type="CDD" id="cd00067">
    <property type="entry name" value="GAL4"/>
    <property type="match status" value="1"/>
</dbReference>
<dbReference type="PROSITE" id="PS50048">
    <property type="entry name" value="ZN2_CY6_FUNGAL_2"/>
    <property type="match status" value="1"/>
</dbReference>
<feature type="region of interest" description="Disordered" evidence="4">
    <location>
        <begin position="71"/>
        <end position="91"/>
    </location>
</feature>
<evidence type="ECO:0000256" key="1">
    <source>
        <dbReference type="ARBA" id="ARBA00004123"/>
    </source>
</evidence>